<accession>A0ABS0QBG9</accession>
<evidence type="ECO:0000259" key="2">
    <source>
        <dbReference type="SMART" id="SM00827"/>
    </source>
</evidence>
<dbReference type="Pfam" id="PF00698">
    <property type="entry name" value="Acyl_transf_1"/>
    <property type="match status" value="1"/>
</dbReference>
<evidence type="ECO:0000256" key="1">
    <source>
        <dbReference type="ARBA" id="ARBA00010617"/>
    </source>
</evidence>
<dbReference type="InterPro" id="IPR001128">
    <property type="entry name" value="Cyt_P450"/>
</dbReference>
<name>A0ABS0QBG9_9BACT</name>
<dbReference type="SUPFAM" id="SSF52151">
    <property type="entry name" value="FabD/lysophospholipase-like"/>
    <property type="match status" value="1"/>
</dbReference>
<evidence type="ECO:0000313" key="3">
    <source>
        <dbReference type="EMBL" id="MBH8560008.1"/>
    </source>
</evidence>
<comment type="similarity">
    <text evidence="1">Belongs to the cytochrome P450 family.</text>
</comment>
<evidence type="ECO:0000313" key="4">
    <source>
        <dbReference type="Proteomes" id="UP000625631"/>
    </source>
</evidence>
<dbReference type="PROSITE" id="PS00086">
    <property type="entry name" value="CYTOCHROME_P450"/>
    <property type="match status" value="1"/>
</dbReference>
<dbReference type="Gene3D" id="1.10.630.10">
    <property type="entry name" value="Cytochrome P450"/>
    <property type="match status" value="1"/>
</dbReference>
<dbReference type="SMART" id="SM00827">
    <property type="entry name" value="PKS_AT"/>
    <property type="match status" value="1"/>
</dbReference>
<dbReference type="InterPro" id="IPR014043">
    <property type="entry name" value="Acyl_transferase_dom"/>
</dbReference>
<dbReference type="Gene3D" id="3.30.70.250">
    <property type="entry name" value="Malonyl-CoA ACP transacylase, ACP-binding"/>
    <property type="match status" value="1"/>
</dbReference>
<dbReference type="InterPro" id="IPR036396">
    <property type="entry name" value="Cyt_P450_sf"/>
</dbReference>
<reference evidence="3 4" key="1">
    <citation type="submission" date="2020-12" db="EMBL/GenBank/DDBJ databases">
        <title>Hymenobacter sp.</title>
        <authorList>
            <person name="Kim M.K."/>
        </authorList>
    </citation>
    <scope>NUCLEOTIDE SEQUENCE [LARGE SCALE GENOMIC DNA]</scope>
    <source>
        <strain evidence="3 4">BT442</strain>
    </source>
</reference>
<gene>
    <name evidence="3" type="ORF">I7X13_18245</name>
</gene>
<dbReference type="PRINTS" id="PR00385">
    <property type="entry name" value="P450"/>
</dbReference>
<keyword evidence="4" id="KW-1185">Reference proteome</keyword>
<proteinExistence type="inferred from homology"/>
<dbReference type="SUPFAM" id="SSF48264">
    <property type="entry name" value="Cytochrome P450"/>
    <property type="match status" value="1"/>
</dbReference>
<dbReference type="RefSeq" id="WP_198076580.1">
    <property type="nucleotide sequence ID" value="NZ_JAEDAE010000010.1"/>
</dbReference>
<comment type="caution">
    <text evidence="3">The sequence shown here is derived from an EMBL/GenBank/DDBJ whole genome shotgun (WGS) entry which is preliminary data.</text>
</comment>
<organism evidence="3 4">
    <name type="scientific">Hymenobacter negativus</name>
    <dbReference type="NCBI Taxonomy" id="2795026"/>
    <lineage>
        <taxon>Bacteria</taxon>
        <taxon>Pseudomonadati</taxon>
        <taxon>Bacteroidota</taxon>
        <taxon>Cytophagia</taxon>
        <taxon>Cytophagales</taxon>
        <taxon>Hymenobacteraceae</taxon>
        <taxon>Hymenobacter</taxon>
    </lineage>
</organism>
<dbReference type="EMBL" id="JAEDAE010000010">
    <property type="protein sequence ID" value="MBH8560008.1"/>
    <property type="molecule type" value="Genomic_DNA"/>
</dbReference>
<dbReference type="InterPro" id="IPR017972">
    <property type="entry name" value="Cyt_P450_CS"/>
</dbReference>
<dbReference type="PRINTS" id="PR00359">
    <property type="entry name" value="BP450"/>
</dbReference>
<sequence length="754" mass="82285">MFGIFRPLLVRYAPAPLKRLARRGQRQFHYLRHGRPVPSCLFAFGGRTATWPELGHELYARDPVFRATVDACELFTTQELHGPSLLAQFTGEAGPDFFSDEPRLMHGSVVLQLALVDMWRARGVQPDAALGTSLGEIAAVYACGGLSLPDALRVSACGYAIGQRTTPTHGVLLVPSSEATLAALLPGSPVELSLLLVREAASCLLLCRFDELAQGHAYLSAHGLSSQVLSDTAIRPYHSLLPTHLTAMRRPLAGLQPLPLARACYLATRGGRVAAGTVLSADYWLAVFQHAVQLHSTLASALADGNRLLLPIGSNPFPFYSEEELAAQLGSVQLLPALQAGQSEWAVVEENFAQLQRQRVTGAPEMPRREMTPAEFTAQFQLLDPGFTNDLNPGFAYLQRQGPLHFLAAENGWLVVDSDLINEVMREPLVYSSNPTAPIDNQLAGADPPLHTETRTLIQSYFSPKRLGALAEFANDGIVELGATLLARGSFDFVHDLALPLTQAMSGELLGLTPAERQELGSRLPSQLYEFEYFKELTTFFQAHFEQRQTSAEPVLLDRLLAHWRAGRCSLAEIVNLSITIWLAGLSTTGMLMSSAAYHLLAHPQVAEQLRADPALVPAFVEEMLRLETPLHTLPRRTTQPVVLGGQALPADTLVLCCVAAANRDPRRFSAPDVLDLQRKPARHLAFGGGIHACIGAHLARLETRLMVQWLLAQGPRLRLANARALPEFRPSQIMRVLQQLPLLASSVPAAPHD</sequence>
<protein>
    <submittedName>
        <fullName evidence="3">Cytochrome P450</fullName>
    </submittedName>
</protein>
<dbReference type="PANTHER" id="PTHR46696:SF6">
    <property type="entry name" value="P450, PUTATIVE (EUROFUNG)-RELATED"/>
    <property type="match status" value="1"/>
</dbReference>
<dbReference type="InterPro" id="IPR002397">
    <property type="entry name" value="Cyt_P450_B"/>
</dbReference>
<dbReference type="InterPro" id="IPR001227">
    <property type="entry name" value="Ac_transferase_dom_sf"/>
</dbReference>
<feature type="domain" description="Malonyl-CoA:ACP transacylase (MAT)" evidence="2">
    <location>
        <begin position="43"/>
        <end position="342"/>
    </location>
</feature>
<dbReference type="Proteomes" id="UP000625631">
    <property type="component" value="Unassembled WGS sequence"/>
</dbReference>
<dbReference type="Pfam" id="PF00067">
    <property type="entry name" value="p450"/>
    <property type="match status" value="1"/>
</dbReference>
<dbReference type="InterPro" id="IPR016035">
    <property type="entry name" value="Acyl_Trfase/lysoPLipase"/>
</dbReference>
<dbReference type="PANTHER" id="PTHR46696">
    <property type="entry name" value="P450, PUTATIVE (EUROFUNG)-RELATED"/>
    <property type="match status" value="1"/>
</dbReference>
<dbReference type="Gene3D" id="3.40.366.10">
    <property type="entry name" value="Malonyl-Coenzyme A Acyl Carrier Protein, domain 2"/>
    <property type="match status" value="1"/>
</dbReference>